<feature type="region of interest" description="Disordered" evidence="1">
    <location>
        <begin position="1"/>
        <end position="23"/>
    </location>
</feature>
<proteinExistence type="predicted"/>
<evidence type="ECO:0000256" key="1">
    <source>
        <dbReference type="SAM" id="MobiDB-lite"/>
    </source>
</evidence>
<reference evidence="2 3" key="1">
    <citation type="submission" date="2024-09" db="EMBL/GenBank/DDBJ databases">
        <authorList>
            <person name="Sun Q."/>
            <person name="Mori K."/>
        </authorList>
    </citation>
    <scope>NUCLEOTIDE SEQUENCE [LARGE SCALE GENOMIC DNA]</scope>
    <source>
        <strain evidence="2 3">NCAIM B.01794</strain>
    </source>
</reference>
<organism evidence="2 3">
    <name type="scientific">Azorhizophilus paspali</name>
    <name type="common">Azotobacter paspali</name>
    <dbReference type="NCBI Taxonomy" id="69963"/>
    <lineage>
        <taxon>Bacteria</taxon>
        <taxon>Pseudomonadati</taxon>
        <taxon>Pseudomonadota</taxon>
        <taxon>Gammaproteobacteria</taxon>
        <taxon>Pseudomonadales</taxon>
        <taxon>Pseudomonadaceae</taxon>
        <taxon>Azorhizophilus</taxon>
    </lineage>
</organism>
<dbReference type="Pfam" id="PF08907">
    <property type="entry name" value="DUF1853"/>
    <property type="match status" value="1"/>
</dbReference>
<sequence length="329" mass="36953">MRESRTTRQTTPRGGQAGPFGGLADLPARLRRSQVRDLAWALLSSPLIAVTAWPQRHPLAASHWASEPARLADWLRTLDACSDPLNAWLARHPTRRLGIYYERLWQFALEQAPGVRLLAANLPIRHGSDTLGELDLLLQDAEGTHHLELAVKLYLGSADNSERHPARWIGPGRHDRLDHKLERLERHQLPLSNAPPARTILERLGLAAPQAACWLGGYLFYPWPDGCPAPAGANPAHLRGCWVRRRDWPEFLAGAPAGRWQPLPYHAWLAPARFESVDLWPRETLQAWYAGLDPATPAHLLVRLEADGVGEWVEAERVFLVDDRWPAPL</sequence>
<accession>A0ABV6SEZ9</accession>
<keyword evidence="3" id="KW-1185">Reference proteome</keyword>
<evidence type="ECO:0000313" key="2">
    <source>
        <dbReference type="EMBL" id="MFC0708107.1"/>
    </source>
</evidence>
<dbReference type="InterPro" id="IPR015003">
    <property type="entry name" value="DUF1853"/>
</dbReference>
<dbReference type="EMBL" id="JBHLSS010000002">
    <property type="protein sequence ID" value="MFC0708107.1"/>
    <property type="molecule type" value="Genomic_DNA"/>
</dbReference>
<dbReference type="Proteomes" id="UP001589891">
    <property type="component" value="Unassembled WGS sequence"/>
</dbReference>
<dbReference type="RefSeq" id="WP_376941767.1">
    <property type="nucleotide sequence ID" value="NZ_CP171449.1"/>
</dbReference>
<comment type="caution">
    <text evidence="2">The sequence shown here is derived from an EMBL/GenBank/DDBJ whole genome shotgun (WGS) entry which is preliminary data.</text>
</comment>
<protein>
    <submittedName>
        <fullName evidence="2">DUF1853 family protein</fullName>
    </submittedName>
</protein>
<name>A0ABV6SEZ9_AZOPA</name>
<gene>
    <name evidence="2" type="ORF">ACFFGX_00235</name>
</gene>
<evidence type="ECO:0000313" key="3">
    <source>
        <dbReference type="Proteomes" id="UP001589891"/>
    </source>
</evidence>